<evidence type="ECO:0000256" key="5">
    <source>
        <dbReference type="ARBA" id="ARBA00023128"/>
    </source>
</evidence>
<keyword evidence="6" id="KW-0687">Ribonucleoprotein</keyword>
<comment type="subcellular location">
    <subcellularLocation>
        <location evidence="1">Mitochondrion</location>
    </subcellularLocation>
</comment>
<dbReference type="Pfam" id="PF15433">
    <property type="entry name" value="MRP-S31"/>
    <property type="match status" value="1"/>
</dbReference>
<evidence type="ECO:0000256" key="2">
    <source>
        <dbReference type="ARBA" id="ARBA00011057"/>
    </source>
</evidence>
<dbReference type="EMBL" id="GEDV01001216">
    <property type="protein sequence ID" value="JAP87341.1"/>
    <property type="molecule type" value="Transcribed_RNA"/>
</dbReference>
<dbReference type="PANTHER" id="PTHR13231">
    <property type="entry name" value="MITOCHONDRIAL RIBOSOMAL PROTEIN S31"/>
    <property type="match status" value="1"/>
</dbReference>
<evidence type="ECO:0000313" key="10">
    <source>
        <dbReference type="EMBL" id="JAP87341.1"/>
    </source>
</evidence>
<sequence>FRFRPKGNMAASMCCSRIASSQRAMLTSVRYALRPRTKPCRWGPHLARSLCSSSGKSSDDSAGKSEQPAKDEPSGDQKKAALDKLSALLSDMKIESVASTDPNSLSFKLAKPGLPKKPELKEEAQRTKGLGKAVVQAAREVAASLGSTKEQKEQTESELLARLRVHAQERQGNQHVAPEKDNTATLSDLFVGMKIERKKAKQPGRQEGGAYGRGDRSRRDRELGTVQSEFLPGTIDALTEQVNRDTKAAARRQAADKQQRVEEKLELDVDRRLGIFSKDIEENTDVPQLKTWERLQQRELQLLVTPPPKNAYEEMILWTEQGKLWKFPIDNEVGLDEEAQMSFEEHVFLEDHITDFPERGPIRHFMELVLVGLSKNPHISVQRKREHIEWFRQYFRAKADVLRASGALPEDGEFFYLGQDKQHSSIEAS</sequence>
<keyword evidence="5" id="KW-0496">Mitochondrion</keyword>
<keyword evidence="4 10" id="KW-0689">Ribosomal protein</keyword>
<proteinExistence type="inferred from homology"/>
<feature type="non-terminal residue" evidence="10">
    <location>
        <position position="1"/>
    </location>
</feature>
<protein>
    <recommendedName>
        <fullName evidence="7">Small ribosomal subunit protein mS31</fullName>
    </recommendedName>
    <alternativeName>
        <fullName evidence="8">28S ribosomal protein S31, mitochondrial</fullName>
    </alternativeName>
</protein>
<feature type="region of interest" description="Disordered" evidence="9">
    <location>
        <begin position="50"/>
        <end position="79"/>
    </location>
</feature>
<evidence type="ECO:0000256" key="4">
    <source>
        <dbReference type="ARBA" id="ARBA00022980"/>
    </source>
</evidence>
<evidence type="ECO:0000256" key="7">
    <source>
        <dbReference type="ARBA" id="ARBA00035133"/>
    </source>
</evidence>
<evidence type="ECO:0000256" key="1">
    <source>
        <dbReference type="ARBA" id="ARBA00004173"/>
    </source>
</evidence>
<dbReference type="PANTHER" id="PTHR13231:SF3">
    <property type="entry name" value="SMALL RIBOSOMAL SUBUNIT PROTEIN MS31"/>
    <property type="match status" value="1"/>
</dbReference>
<feature type="region of interest" description="Disordered" evidence="9">
    <location>
        <begin position="104"/>
        <end position="126"/>
    </location>
</feature>
<name>A0A131ZAU1_RHIAP</name>
<feature type="compositionally biased region" description="Basic and acidic residues" evidence="9">
    <location>
        <begin position="57"/>
        <end position="79"/>
    </location>
</feature>
<evidence type="ECO:0000256" key="6">
    <source>
        <dbReference type="ARBA" id="ARBA00023274"/>
    </source>
</evidence>
<organism evidence="10">
    <name type="scientific">Rhipicephalus appendiculatus</name>
    <name type="common">Brown ear tick</name>
    <dbReference type="NCBI Taxonomy" id="34631"/>
    <lineage>
        <taxon>Eukaryota</taxon>
        <taxon>Metazoa</taxon>
        <taxon>Ecdysozoa</taxon>
        <taxon>Arthropoda</taxon>
        <taxon>Chelicerata</taxon>
        <taxon>Arachnida</taxon>
        <taxon>Acari</taxon>
        <taxon>Parasitiformes</taxon>
        <taxon>Ixodida</taxon>
        <taxon>Ixodoidea</taxon>
        <taxon>Ixodidae</taxon>
        <taxon>Rhipicephalinae</taxon>
        <taxon>Rhipicephalus</taxon>
        <taxon>Rhipicephalus</taxon>
    </lineage>
</organism>
<feature type="compositionally biased region" description="Basic and acidic residues" evidence="9">
    <location>
        <begin position="116"/>
        <end position="126"/>
    </location>
</feature>
<dbReference type="AlphaFoldDB" id="A0A131ZAU1"/>
<dbReference type="GO" id="GO:0003735">
    <property type="term" value="F:structural constituent of ribosome"/>
    <property type="evidence" value="ECO:0007669"/>
    <property type="project" value="InterPro"/>
</dbReference>
<evidence type="ECO:0000256" key="8">
    <source>
        <dbReference type="ARBA" id="ARBA00035363"/>
    </source>
</evidence>
<dbReference type="GO" id="GO:0005763">
    <property type="term" value="C:mitochondrial small ribosomal subunit"/>
    <property type="evidence" value="ECO:0007669"/>
    <property type="project" value="InterPro"/>
</dbReference>
<dbReference type="InterPro" id="IPR026299">
    <property type="entry name" value="MRP-S31"/>
</dbReference>
<feature type="region of interest" description="Disordered" evidence="9">
    <location>
        <begin position="196"/>
        <end position="221"/>
    </location>
</feature>
<evidence type="ECO:0000256" key="9">
    <source>
        <dbReference type="SAM" id="MobiDB-lite"/>
    </source>
</evidence>
<reference evidence="10" key="1">
    <citation type="journal article" date="2016" name="Ticks Tick Borne Dis.">
        <title>De novo assembly and annotation of the salivary gland transcriptome of Rhipicephalus appendiculatus male and female ticks during blood feeding.</title>
        <authorList>
            <person name="de Castro M.H."/>
            <person name="de Klerk D."/>
            <person name="Pienaar R."/>
            <person name="Latif A.A."/>
            <person name="Rees D.J."/>
            <person name="Mans B.J."/>
        </authorList>
    </citation>
    <scope>NUCLEOTIDE SEQUENCE</scope>
    <source>
        <tissue evidence="10">Salivary glands</tissue>
    </source>
</reference>
<accession>A0A131ZAU1</accession>
<evidence type="ECO:0000256" key="3">
    <source>
        <dbReference type="ARBA" id="ARBA00022946"/>
    </source>
</evidence>
<keyword evidence="3" id="KW-0809">Transit peptide</keyword>
<comment type="similarity">
    <text evidence="2">Belongs to the mitochondrion-specific ribosomal protein mS31 family.</text>
</comment>